<dbReference type="SUPFAM" id="SSF52540">
    <property type="entry name" value="P-loop containing nucleoside triphosphate hydrolases"/>
    <property type="match status" value="1"/>
</dbReference>
<dbReference type="Gene3D" id="3.40.50.300">
    <property type="entry name" value="P-loop containing nucleotide triphosphate hydrolases"/>
    <property type="match status" value="1"/>
</dbReference>
<feature type="domain" description="4Fe-4S ferredoxin-type" evidence="4">
    <location>
        <begin position="86"/>
        <end position="115"/>
    </location>
</feature>
<dbReference type="Proteomes" id="UP000729290">
    <property type="component" value="Unassembled WGS sequence"/>
</dbReference>
<name>A0ABS2GA23_9FIRM</name>
<dbReference type="PANTHER" id="PTHR43063">
    <property type="entry name" value="4FE-4S CLUSTER CONTAINING PARA FAMILY ATPASE PROTEIN"/>
    <property type="match status" value="1"/>
</dbReference>
<keyword evidence="2" id="KW-0408">Iron</keyword>
<keyword evidence="1" id="KW-0479">Metal-binding</keyword>
<keyword evidence="5" id="KW-0067">ATP-binding</keyword>
<proteinExistence type="predicted"/>
<evidence type="ECO:0000259" key="4">
    <source>
        <dbReference type="PROSITE" id="PS51379"/>
    </source>
</evidence>
<dbReference type="InterPro" id="IPR002586">
    <property type="entry name" value="CobQ/CobB/MinD/ParA_Nub-bd_dom"/>
</dbReference>
<dbReference type="SUPFAM" id="SSF54862">
    <property type="entry name" value="4Fe-4S ferredoxins"/>
    <property type="match status" value="1"/>
</dbReference>
<dbReference type="EMBL" id="JACSNV010000005">
    <property type="protein sequence ID" value="MBM6877467.1"/>
    <property type="molecule type" value="Genomic_DNA"/>
</dbReference>
<dbReference type="Pfam" id="PF00037">
    <property type="entry name" value="Fer4"/>
    <property type="match status" value="2"/>
</dbReference>
<evidence type="ECO:0000256" key="1">
    <source>
        <dbReference type="ARBA" id="ARBA00022723"/>
    </source>
</evidence>
<sequence>MRLAVLSGKGGTGKTFVSVNLAAAAKKAVYIDCDVEEPNGRLFFRPQQVSSAEVHTLLPVFDGSKCDGCKKCVEFCRFHALVYIKEKPMIFPDVCHSCGGCALVCPQQAVSEEKRSVGVIETGASENVAVVTGILNMGEASAVPVIREALRKGYENEDLTVIDCPPGSSCSVMESVSAADYAVFVAEPTAFGFHNFQMVYELVRLLKKPCGVILNKADGPYPPLEDFCKKENIPLLHVFPFSEELAALGAEGKIAVRENETLKQTFQNILKKIGGEDSL</sequence>
<evidence type="ECO:0000313" key="5">
    <source>
        <dbReference type="EMBL" id="MBM6877467.1"/>
    </source>
</evidence>
<keyword evidence="3" id="KW-0411">Iron-sulfur</keyword>
<dbReference type="PROSITE" id="PS00198">
    <property type="entry name" value="4FE4S_FER_1"/>
    <property type="match status" value="1"/>
</dbReference>
<accession>A0ABS2GA23</accession>
<evidence type="ECO:0000256" key="2">
    <source>
        <dbReference type="ARBA" id="ARBA00023004"/>
    </source>
</evidence>
<dbReference type="InterPro" id="IPR017896">
    <property type="entry name" value="4Fe4S_Fe-S-bd"/>
</dbReference>
<comment type="caution">
    <text evidence="5">The sequence shown here is derived from an EMBL/GenBank/DDBJ whole genome shotgun (WGS) entry which is preliminary data.</text>
</comment>
<evidence type="ECO:0000313" key="6">
    <source>
        <dbReference type="Proteomes" id="UP000729290"/>
    </source>
</evidence>
<dbReference type="Gene3D" id="3.30.70.20">
    <property type="match status" value="1"/>
</dbReference>
<gene>
    <name evidence="5" type="ORF">H9X83_04775</name>
</gene>
<dbReference type="GO" id="GO:0005524">
    <property type="term" value="F:ATP binding"/>
    <property type="evidence" value="ECO:0007669"/>
    <property type="project" value="UniProtKB-KW"/>
</dbReference>
<dbReference type="RefSeq" id="WP_205133502.1">
    <property type="nucleotide sequence ID" value="NZ_JACSNT010000006.1"/>
</dbReference>
<feature type="domain" description="4Fe-4S ferredoxin-type" evidence="4">
    <location>
        <begin position="57"/>
        <end position="85"/>
    </location>
</feature>
<evidence type="ECO:0000256" key="3">
    <source>
        <dbReference type="ARBA" id="ARBA00023014"/>
    </source>
</evidence>
<dbReference type="PROSITE" id="PS51379">
    <property type="entry name" value="4FE4S_FER_2"/>
    <property type="match status" value="2"/>
</dbReference>
<dbReference type="InterPro" id="IPR017900">
    <property type="entry name" value="4Fe4S_Fe_S_CS"/>
</dbReference>
<protein>
    <submittedName>
        <fullName evidence="5">ATP-binding protein</fullName>
    </submittedName>
</protein>
<dbReference type="Pfam" id="PF01656">
    <property type="entry name" value="CbiA"/>
    <property type="match status" value="1"/>
</dbReference>
<keyword evidence="5" id="KW-0547">Nucleotide-binding</keyword>
<keyword evidence="6" id="KW-1185">Reference proteome</keyword>
<reference evidence="5 6" key="1">
    <citation type="journal article" date="2021" name="Sci. Rep.">
        <title>The distribution of antibiotic resistance genes in chicken gut microbiota commensals.</title>
        <authorList>
            <person name="Juricova H."/>
            <person name="Matiasovicova J."/>
            <person name="Kubasova T."/>
            <person name="Cejkova D."/>
            <person name="Rychlik I."/>
        </authorList>
    </citation>
    <scope>NUCLEOTIDE SEQUENCE [LARGE SCALE GENOMIC DNA]</scope>
    <source>
        <strain evidence="5 6">An431b</strain>
    </source>
</reference>
<dbReference type="InterPro" id="IPR027417">
    <property type="entry name" value="P-loop_NTPase"/>
</dbReference>
<dbReference type="PANTHER" id="PTHR43063:SF1">
    <property type="entry name" value="4FE-4S CLUSTER CONTAINING PARA FAMILY ATPASE PROTEIN"/>
    <property type="match status" value="1"/>
</dbReference>
<organism evidence="5 6">
    <name type="scientific">Anaerotignum lactatifermentans</name>
    <dbReference type="NCBI Taxonomy" id="160404"/>
    <lineage>
        <taxon>Bacteria</taxon>
        <taxon>Bacillati</taxon>
        <taxon>Bacillota</taxon>
        <taxon>Clostridia</taxon>
        <taxon>Lachnospirales</taxon>
        <taxon>Anaerotignaceae</taxon>
        <taxon>Anaerotignum</taxon>
    </lineage>
</organism>